<dbReference type="AlphaFoldDB" id="A0A8J3X1X8"/>
<protein>
    <submittedName>
        <fullName evidence="1">Uncharacterized protein</fullName>
    </submittedName>
</protein>
<comment type="caution">
    <text evidence="1">The sequence shown here is derived from an EMBL/GenBank/DDBJ whole genome shotgun (WGS) entry which is preliminary data.</text>
</comment>
<proteinExistence type="predicted"/>
<dbReference type="Proteomes" id="UP000599074">
    <property type="component" value="Unassembled WGS sequence"/>
</dbReference>
<organism evidence="1 2">
    <name type="scientific">Planosporangium mesophilum</name>
    <dbReference type="NCBI Taxonomy" id="689768"/>
    <lineage>
        <taxon>Bacteria</taxon>
        <taxon>Bacillati</taxon>
        <taxon>Actinomycetota</taxon>
        <taxon>Actinomycetes</taxon>
        <taxon>Micromonosporales</taxon>
        <taxon>Micromonosporaceae</taxon>
        <taxon>Planosporangium</taxon>
    </lineage>
</organism>
<name>A0A8J3X1X8_9ACTN</name>
<keyword evidence="2" id="KW-1185">Reference proteome</keyword>
<evidence type="ECO:0000313" key="2">
    <source>
        <dbReference type="Proteomes" id="UP000599074"/>
    </source>
</evidence>
<reference evidence="1" key="1">
    <citation type="submission" date="2021-01" db="EMBL/GenBank/DDBJ databases">
        <title>Whole genome shotgun sequence of Planosporangium mesophilum NBRC 109066.</title>
        <authorList>
            <person name="Komaki H."/>
            <person name="Tamura T."/>
        </authorList>
    </citation>
    <scope>NUCLEOTIDE SEQUENCE</scope>
    <source>
        <strain evidence="1">NBRC 109066</strain>
    </source>
</reference>
<evidence type="ECO:0000313" key="1">
    <source>
        <dbReference type="EMBL" id="GII24907.1"/>
    </source>
</evidence>
<accession>A0A8J3X1X8</accession>
<sequence length="64" mass="6419">MVAGPVCAGSWQYTLLDFPGQGRLQVVSRGGADSLTIVTAGTYVCTPEVKGAAPAGIVAAAHCQ</sequence>
<gene>
    <name evidence="1" type="ORF">Pme01_45040</name>
</gene>
<dbReference type="EMBL" id="BOON01000043">
    <property type="protein sequence ID" value="GII24907.1"/>
    <property type="molecule type" value="Genomic_DNA"/>
</dbReference>